<dbReference type="SMART" id="SM00327">
    <property type="entry name" value="VWA"/>
    <property type="match status" value="1"/>
</dbReference>
<evidence type="ECO:0000256" key="5">
    <source>
        <dbReference type="SAM" id="MobiDB-lite"/>
    </source>
</evidence>
<evidence type="ECO:0000256" key="1">
    <source>
        <dbReference type="ARBA" id="ARBA00022475"/>
    </source>
</evidence>
<feature type="transmembrane region" description="Helical" evidence="6">
    <location>
        <begin position="56"/>
        <end position="73"/>
    </location>
</feature>
<dbReference type="Proteomes" id="UP001589867">
    <property type="component" value="Unassembled WGS sequence"/>
</dbReference>
<dbReference type="PROSITE" id="PS50234">
    <property type="entry name" value="VWFA"/>
    <property type="match status" value="1"/>
</dbReference>
<protein>
    <submittedName>
        <fullName evidence="8">VWA domain-containing protein</fullName>
    </submittedName>
</protein>
<dbReference type="InterPro" id="IPR036465">
    <property type="entry name" value="vWFA_dom_sf"/>
</dbReference>
<evidence type="ECO:0000256" key="6">
    <source>
        <dbReference type="SAM" id="Phobius"/>
    </source>
</evidence>
<evidence type="ECO:0000259" key="7">
    <source>
        <dbReference type="PROSITE" id="PS50234"/>
    </source>
</evidence>
<dbReference type="PANTHER" id="PTHR22550">
    <property type="entry name" value="SPORE GERMINATION PROTEIN"/>
    <property type="match status" value="1"/>
</dbReference>
<dbReference type="Pfam" id="PF13519">
    <property type="entry name" value="VWA_2"/>
    <property type="match status" value="1"/>
</dbReference>
<dbReference type="InterPro" id="IPR024163">
    <property type="entry name" value="Aerotolerance_reg_N"/>
</dbReference>
<evidence type="ECO:0000313" key="8">
    <source>
        <dbReference type="EMBL" id="MFC0532148.1"/>
    </source>
</evidence>
<feature type="compositionally biased region" description="Low complexity" evidence="5">
    <location>
        <begin position="392"/>
        <end position="411"/>
    </location>
</feature>
<dbReference type="RefSeq" id="WP_377257725.1">
    <property type="nucleotide sequence ID" value="NZ_JBHLUH010000067.1"/>
</dbReference>
<dbReference type="Gene3D" id="3.40.50.410">
    <property type="entry name" value="von Willebrand factor, type A domain"/>
    <property type="match status" value="1"/>
</dbReference>
<keyword evidence="9" id="KW-1185">Reference proteome</keyword>
<reference evidence="8 9" key="1">
    <citation type="submission" date="2024-09" db="EMBL/GenBank/DDBJ databases">
        <authorList>
            <person name="Sun Q."/>
            <person name="Mori K."/>
        </authorList>
    </citation>
    <scope>NUCLEOTIDE SEQUENCE [LARGE SCALE GENOMIC DNA]</scope>
    <source>
        <strain evidence="8 9">TBRC 3947</strain>
    </source>
</reference>
<feature type="compositionally biased region" description="Gly residues" evidence="5">
    <location>
        <begin position="366"/>
        <end position="391"/>
    </location>
</feature>
<accession>A0ABV6MBP5</accession>
<evidence type="ECO:0000256" key="2">
    <source>
        <dbReference type="ARBA" id="ARBA00022692"/>
    </source>
</evidence>
<organism evidence="8 9">
    <name type="scientific">Phytohabitans kaempferiae</name>
    <dbReference type="NCBI Taxonomy" id="1620943"/>
    <lineage>
        <taxon>Bacteria</taxon>
        <taxon>Bacillati</taxon>
        <taxon>Actinomycetota</taxon>
        <taxon>Actinomycetes</taxon>
        <taxon>Micromonosporales</taxon>
        <taxon>Micromonosporaceae</taxon>
    </lineage>
</organism>
<keyword evidence="2 6" id="KW-0812">Transmembrane</keyword>
<dbReference type="EMBL" id="JBHLUH010000067">
    <property type="protein sequence ID" value="MFC0532148.1"/>
    <property type="molecule type" value="Genomic_DNA"/>
</dbReference>
<dbReference type="Pfam" id="PF07584">
    <property type="entry name" value="BatA"/>
    <property type="match status" value="1"/>
</dbReference>
<gene>
    <name evidence="8" type="ORF">ACFFIA_31315</name>
</gene>
<name>A0ABV6MBP5_9ACTN</name>
<proteinExistence type="predicted"/>
<dbReference type="SUPFAM" id="SSF53300">
    <property type="entry name" value="vWA-like"/>
    <property type="match status" value="1"/>
</dbReference>
<feature type="compositionally biased region" description="Basic and acidic residues" evidence="5">
    <location>
        <begin position="430"/>
        <end position="444"/>
    </location>
</feature>
<keyword evidence="3 6" id="KW-1133">Transmembrane helix</keyword>
<sequence>MSLTWPWALTALLAFPLLLGYRWWLRRRRRHEAVRVSDVALIRAALPRRSLWRRRVPLWLFAAGLVVLAAGAARPQASVPVPANSASILLAIDVSASMCSTDVEPNRLSAAQRAAREFVQELDDGTRIGLVTFSGIAGLLVEPTDDKDALLAAIDNLKTSRGTAIGQAILTSVDAIAEFNPDVPPTGVEVPPAPGGAAGDYQPDTIVVLTDGRNTQGVDPITAAGEAAARKLRVYTIGFGSTQPAPSICTREQISGDAAFRGDWMGGGFGGYGGRARYMQADEGTLTEVADLTGGEFFKAEDADALTEVLLDLPDSIVLQREDIEITAWFALAGALLVLAGFGLAQWWQRPTVPPGAFAGAALSPGGAGPSPGGAAGSVGGPASSGGGPAPGGARRAPASAGGSGSSAAGWRGPGAGEGWQPPRAGQVWREPDEGWDPKAGRGG</sequence>
<dbReference type="PANTHER" id="PTHR22550:SF5">
    <property type="entry name" value="LEUCINE ZIPPER PROTEIN 4"/>
    <property type="match status" value="1"/>
</dbReference>
<dbReference type="InterPro" id="IPR002035">
    <property type="entry name" value="VWF_A"/>
</dbReference>
<keyword evidence="4 6" id="KW-0472">Membrane</keyword>
<feature type="region of interest" description="Disordered" evidence="5">
    <location>
        <begin position="364"/>
        <end position="444"/>
    </location>
</feature>
<keyword evidence="1" id="KW-1003">Cell membrane</keyword>
<dbReference type="InterPro" id="IPR050768">
    <property type="entry name" value="UPF0353/GerABKA_families"/>
</dbReference>
<feature type="domain" description="VWFA" evidence="7">
    <location>
        <begin position="87"/>
        <end position="317"/>
    </location>
</feature>
<feature type="transmembrane region" description="Helical" evidence="6">
    <location>
        <begin position="326"/>
        <end position="345"/>
    </location>
</feature>
<evidence type="ECO:0000256" key="3">
    <source>
        <dbReference type="ARBA" id="ARBA00022989"/>
    </source>
</evidence>
<comment type="caution">
    <text evidence="8">The sequence shown here is derived from an EMBL/GenBank/DDBJ whole genome shotgun (WGS) entry which is preliminary data.</text>
</comment>
<evidence type="ECO:0000256" key="4">
    <source>
        <dbReference type="ARBA" id="ARBA00023136"/>
    </source>
</evidence>
<feature type="transmembrane region" description="Helical" evidence="6">
    <location>
        <begin position="6"/>
        <end position="25"/>
    </location>
</feature>
<evidence type="ECO:0000313" key="9">
    <source>
        <dbReference type="Proteomes" id="UP001589867"/>
    </source>
</evidence>